<dbReference type="Proteomes" id="UP000886998">
    <property type="component" value="Unassembled WGS sequence"/>
</dbReference>
<protein>
    <submittedName>
        <fullName evidence="2">PiggyBac transposable element-derived protein 3</fullName>
    </submittedName>
</protein>
<dbReference type="PANTHER" id="PTHR47272">
    <property type="entry name" value="DDE_TNP_1_7 DOMAIN-CONTAINING PROTEIN"/>
    <property type="match status" value="1"/>
</dbReference>
<dbReference type="OrthoDB" id="6433285at2759"/>
<keyword evidence="3" id="KW-1185">Reference proteome</keyword>
<organism evidence="2 3">
    <name type="scientific">Trichonephila inaurata madagascariensis</name>
    <dbReference type="NCBI Taxonomy" id="2747483"/>
    <lineage>
        <taxon>Eukaryota</taxon>
        <taxon>Metazoa</taxon>
        <taxon>Ecdysozoa</taxon>
        <taxon>Arthropoda</taxon>
        <taxon>Chelicerata</taxon>
        <taxon>Arachnida</taxon>
        <taxon>Araneae</taxon>
        <taxon>Araneomorphae</taxon>
        <taxon>Entelegynae</taxon>
        <taxon>Araneoidea</taxon>
        <taxon>Nephilidae</taxon>
        <taxon>Trichonephila</taxon>
        <taxon>Trichonephila inaurata</taxon>
    </lineage>
</organism>
<dbReference type="PANTHER" id="PTHR47272:SF1">
    <property type="entry name" value="PIGGYBAC TRANSPOSABLE ELEMENT-DERIVED PROTEIN 3-LIKE"/>
    <property type="match status" value="1"/>
</dbReference>
<comment type="caution">
    <text evidence="2">The sequence shown here is derived from an EMBL/GenBank/DDBJ whole genome shotgun (WGS) entry which is preliminary data.</text>
</comment>
<reference evidence="2" key="1">
    <citation type="submission" date="2020-08" db="EMBL/GenBank/DDBJ databases">
        <title>Multicomponent nature underlies the extraordinary mechanical properties of spider dragline silk.</title>
        <authorList>
            <person name="Kono N."/>
            <person name="Nakamura H."/>
            <person name="Mori M."/>
            <person name="Yoshida Y."/>
            <person name="Ohtoshi R."/>
            <person name="Malay A.D."/>
            <person name="Moran D.A.P."/>
            <person name="Tomita M."/>
            <person name="Numata K."/>
            <person name="Arakawa K."/>
        </authorList>
    </citation>
    <scope>NUCLEOTIDE SEQUENCE</scope>
</reference>
<dbReference type="AlphaFoldDB" id="A0A8X7CHT9"/>
<sequence length="118" mass="13910">MSRLNENFKKCRLFTLHSIDKSVVLFKGRPSLKQFNPKKLKKRRFKLWCRADWSGYMYQFGVYQGHQTDTDKSKKEFGQGGKVVDEMTKSLSGKNPIIILDNYFSSTPLFEYLKTKQK</sequence>
<dbReference type="EMBL" id="BMAV01019921">
    <property type="protein sequence ID" value="GFY73219.1"/>
    <property type="molecule type" value="Genomic_DNA"/>
</dbReference>
<evidence type="ECO:0000313" key="3">
    <source>
        <dbReference type="Proteomes" id="UP000886998"/>
    </source>
</evidence>
<name>A0A8X7CHT9_9ARAC</name>
<feature type="domain" description="PiggyBac transposable element-derived protein" evidence="1">
    <location>
        <begin position="2"/>
        <end position="117"/>
    </location>
</feature>
<dbReference type="InterPro" id="IPR029526">
    <property type="entry name" value="PGBD"/>
</dbReference>
<evidence type="ECO:0000313" key="2">
    <source>
        <dbReference type="EMBL" id="GFY73219.1"/>
    </source>
</evidence>
<evidence type="ECO:0000259" key="1">
    <source>
        <dbReference type="Pfam" id="PF13843"/>
    </source>
</evidence>
<dbReference type="Pfam" id="PF13843">
    <property type="entry name" value="DDE_Tnp_1_7"/>
    <property type="match status" value="1"/>
</dbReference>
<gene>
    <name evidence="2" type="primary">PGBD3_32</name>
    <name evidence="2" type="ORF">TNIN_432161</name>
</gene>
<proteinExistence type="predicted"/>
<accession>A0A8X7CHT9</accession>